<name>A0A329UAZ6_9FIRM</name>
<dbReference type="Gene3D" id="2.60.320.10">
    <property type="entry name" value="N-utilization substance G protein NusG, insert domain"/>
    <property type="match status" value="1"/>
</dbReference>
<sequence>MKNKKLLTNILFAAVVLAIAAVLLAARSRSATGGKLAAQLIYGDNNAVLDIPLDKDETYSVDTGYYTVHIEVKDGSARFIESPCPDHICEGFGWLSAEDQTATCLPARAVLTIVPVG</sequence>
<dbReference type="Pfam" id="PF07009">
    <property type="entry name" value="NusG_II"/>
    <property type="match status" value="1"/>
</dbReference>
<protein>
    <submittedName>
        <fullName evidence="2">Uncharacterized protein</fullName>
    </submittedName>
</protein>
<dbReference type="AlphaFoldDB" id="A0A329UAZ6"/>
<dbReference type="RefSeq" id="WP_112090283.1">
    <property type="nucleotide sequence ID" value="NZ_PRLD01000002.1"/>
</dbReference>
<feature type="signal peptide" evidence="1">
    <location>
        <begin position="1"/>
        <end position="25"/>
    </location>
</feature>
<reference evidence="2 3" key="1">
    <citation type="submission" date="2018-02" db="EMBL/GenBank/DDBJ databases">
        <title>Complete genome sequencing of Faecalibacterium prausnitzii strains isolated from the human gut.</title>
        <authorList>
            <person name="Fitzgerald B.C."/>
            <person name="Shkoporov A.N."/>
            <person name="Ross P.R."/>
            <person name="Hill C."/>
        </authorList>
    </citation>
    <scope>NUCLEOTIDE SEQUENCE [LARGE SCALE GENOMIC DNA]</scope>
    <source>
        <strain evidence="2 3">APC923/51-1</strain>
    </source>
</reference>
<dbReference type="InterPro" id="IPR038690">
    <property type="entry name" value="NusG_2_sf"/>
</dbReference>
<gene>
    <name evidence="2" type="ORF">C4N24_03135</name>
</gene>
<organism evidence="2 3">
    <name type="scientific">Faecalibacterium prausnitzii</name>
    <dbReference type="NCBI Taxonomy" id="853"/>
    <lineage>
        <taxon>Bacteria</taxon>
        <taxon>Bacillati</taxon>
        <taxon>Bacillota</taxon>
        <taxon>Clostridia</taxon>
        <taxon>Eubacteriales</taxon>
        <taxon>Oscillospiraceae</taxon>
        <taxon>Faecalibacterium</taxon>
    </lineage>
</organism>
<dbReference type="CDD" id="cd09846">
    <property type="entry name" value="DUF1312"/>
    <property type="match status" value="1"/>
</dbReference>
<dbReference type="Proteomes" id="UP000251281">
    <property type="component" value="Unassembled WGS sequence"/>
</dbReference>
<dbReference type="EMBL" id="PRLD01000002">
    <property type="protein sequence ID" value="RAW59777.1"/>
    <property type="molecule type" value="Genomic_DNA"/>
</dbReference>
<evidence type="ECO:0000256" key="1">
    <source>
        <dbReference type="SAM" id="SignalP"/>
    </source>
</evidence>
<accession>A0A329UAZ6</accession>
<evidence type="ECO:0000313" key="2">
    <source>
        <dbReference type="EMBL" id="RAW59777.1"/>
    </source>
</evidence>
<comment type="caution">
    <text evidence="2">The sequence shown here is derived from an EMBL/GenBank/DDBJ whole genome shotgun (WGS) entry which is preliminary data.</text>
</comment>
<proteinExistence type="predicted"/>
<keyword evidence="1" id="KW-0732">Signal</keyword>
<feature type="chain" id="PRO_5038665054" evidence="1">
    <location>
        <begin position="26"/>
        <end position="117"/>
    </location>
</feature>
<evidence type="ECO:0000313" key="3">
    <source>
        <dbReference type="Proteomes" id="UP000251281"/>
    </source>
</evidence>